<reference evidence="6" key="1">
    <citation type="submission" date="2023-04" db="EMBL/GenBank/DDBJ databases">
        <title>Draft genome sequences of Lactobacillus delbrueckii subsp. bulgaricus ME-900 and ME-901 with improved acid tolerance.</title>
        <authorList>
            <person name="Ishida T."/>
            <person name="Yamamoto E."/>
            <person name="Koizumi A."/>
            <person name="Fujiwara S."/>
            <person name="Makino S."/>
            <person name="Kano H."/>
            <person name="Kimura K."/>
        </authorList>
    </citation>
    <scope>NUCLEOTIDE SEQUENCE</scope>
    <source>
        <strain evidence="6">ME-900</strain>
    </source>
</reference>
<dbReference type="RefSeq" id="WP_014565084.1">
    <property type="nucleotide sequence ID" value="NZ_BSWJ01000014.1"/>
</dbReference>
<dbReference type="PANTHER" id="PTHR30290">
    <property type="entry name" value="PERIPLASMIC BINDING COMPONENT OF ABC TRANSPORTER"/>
    <property type="match status" value="1"/>
</dbReference>
<dbReference type="PANTHER" id="PTHR30290:SF9">
    <property type="entry name" value="OLIGOPEPTIDE-BINDING PROTEIN APPA"/>
    <property type="match status" value="1"/>
</dbReference>
<dbReference type="InterPro" id="IPR030678">
    <property type="entry name" value="Peptide/Ni-bd"/>
</dbReference>
<organism evidence="6 7">
    <name type="scientific">Lactobacillus delbrueckii subsp. bulgaricus</name>
    <dbReference type="NCBI Taxonomy" id="1585"/>
    <lineage>
        <taxon>Bacteria</taxon>
        <taxon>Bacillati</taxon>
        <taxon>Bacillota</taxon>
        <taxon>Bacilli</taxon>
        <taxon>Lactobacillales</taxon>
        <taxon>Lactobacillaceae</taxon>
        <taxon>Lactobacillus</taxon>
    </lineage>
</organism>
<name>A0AAV5PBU5_LACDE</name>
<evidence type="ECO:0000256" key="4">
    <source>
        <dbReference type="SAM" id="SignalP"/>
    </source>
</evidence>
<dbReference type="SUPFAM" id="SSF53850">
    <property type="entry name" value="Periplasmic binding protein-like II"/>
    <property type="match status" value="1"/>
</dbReference>
<dbReference type="Gene3D" id="3.10.105.10">
    <property type="entry name" value="Dipeptide-binding Protein, Domain 3"/>
    <property type="match status" value="1"/>
</dbReference>
<evidence type="ECO:0000256" key="1">
    <source>
        <dbReference type="ARBA" id="ARBA00005695"/>
    </source>
</evidence>
<evidence type="ECO:0000259" key="5">
    <source>
        <dbReference type="Pfam" id="PF00496"/>
    </source>
</evidence>
<dbReference type="GO" id="GO:0042597">
    <property type="term" value="C:periplasmic space"/>
    <property type="evidence" value="ECO:0007669"/>
    <property type="project" value="UniProtKB-ARBA"/>
</dbReference>
<dbReference type="GO" id="GO:1904680">
    <property type="term" value="F:peptide transmembrane transporter activity"/>
    <property type="evidence" value="ECO:0007669"/>
    <property type="project" value="TreeGrafter"/>
</dbReference>
<dbReference type="CDD" id="cd08510">
    <property type="entry name" value="PBP2_Lactococcal_OppA_like"/>
    <property type="match status" value="1"/>
</dbReference>
<dbReference type="Proteomes" id="UP001165243">
    <property type="component" value="Unassembled WGS sequence"/>
</dbReference>
<dbReference type="AlphaFoldDB" id="A0AAV5PBU5"/>
<dbReference type="GO" id="GO:0015833">
    <property type="term" value="P:peptide transport"/>
    <property type="evidence" value="ECO:0007669"/>
    <property type="project" value="TreeGrafter"/>
</dbReference>
<proteinExistence type="inferred from homology"/>
<evidence type="ECO:0000313" key="6">
    <source>
        <dbReference type="EMBL" id="GMB86540.1"/>
    </source>
</evidence>
<feature type="chain" id="PRO_5043607727" evidence="4">
    <location>
        <begin position="21"/>
        <end position="590"/>
    </location>
</feature>
<feature type="signal peptide" evidence="4">
    <location>
        <begin position="1"/>
        <end position="20"/>
    </location>
</feature>
<protein>
    <submittedName>
        <fullName evidence="6">Oligopeptide ABC transporter substrate-binding protein</fullName>
    </submittedName>
</protein>
<evidence type="ECO:0000313" key="7">
    <source>
        <dbReference type="Proteomes" id="UP001165243"/>
    </source>
</evidence>
<sequence>MKRRMLGTFGVLLAGAALLAGCGKSSSSSSSSNSGAKDAKKFPEATATATAKKGGSITIAEESDTPVKGVFLNELSDGQYDTEFMQFGNEALFATDDQYKINNKGAATFKMDRKAKTVTIEVKKGVKWSDGKQVTAKDVEYSYEIIANKASQSSRYTSSLADIVGLAEYHDGKSKKISGIEMPDGENGRKVVLHFKEMKPGMTQSGNGFFWESAVPYHYLKDVPFSKLQSSDKVRKNPLFFGPYKLSKLVRGQSATWVRNPYYYRGKAKLDKITISVISPNSASQSIKSKKFDMINVVNSQWKEVKGTKGYNFVAQIPLSYSYMGFKVGKWDKKTGSVKMNKNSKMSNRYLRQAMGYAMNVDEVTQHYTQGLSFRVKTLVPEAFGDFYDKSVKGFPLNIKKANALLDKAGYKKKKGETYRRDPNGKKLTIHLAAMSGTTNQEAIVQNYIQQWKKIGLHVTLTTGRLIEFNSFYDKVQNDDPSVDVFMAAWSLSSEPTQDDLYGPKAPYNLPRFATSENTKLLKEMGSDKAFNHSYRVQKFHEWQQYMQKEAFVIPLTNAYSITAVNSKLVNYSTKPSKAATLWYETGFKK</sequence>
<dbReference type="Gene3D" id="3.40.190.10">
    <property type="entry name" value="Periplasmic binding protein-like II"/>
    <property type="match status" value="1"/>
</dbReference>
<dbReference type="InterPro" id="IPR039424">
    <property type="entry name" value="SBP_5"/>
</dbReference>
<dbReference type="EMBL" id="BSWK01000011">
    <property type="protein sequence ID" value="GMB86540.1"/>
    <property type="molecule type" value="Genomic_DNA"/>
</dbReference>
<comment type="similarity">
    <text evidence="1">Belongs to the bacterial solute-binding protein 5 family.</text>
</comment>
<gene>
    <name evidence="6" type="primary">oppA_10</name>
    <name evidence="6" type="ORF">ME0900_09130</name>
</gene>
<evidence type="ECO:0000256" key="3">
    <source>
        <dbReference type="ARBA" id="ARBA00022729"/>
    </source>
</evidence>
<dbReference type="PIRSF" id="PIRSF002741">
    <property type="entry name" value="MppA"/>
    <property type="match status" value="1"/>
</dbReference>
<keyword evidence="2" id="KW-0813">Transport</keyword>
<dbReference type="InterPro" id="IPR000914">
    <property type="entry name" value="SBP_5_dom"/>
</dbReference>
<dbReference type="GO" id="GO:0043190">
    <property type="term" value="C:ATP-binding cassette (ABC) transporter complex"/>
    <property type="evidence" value="ECO:0007669"/>
    <property type="project" value="InterPro"/>
</dbReference>
<evidence type="ECO:0000256" key="2">
    <source>
        <dbReference type="ARBA" id="ARBA00022448"/>
    </source>
</evidence>
<accession>A0AAV5PBU5</accession>
<dbReference type="Gene3D" id="3.90.76.10">
    <property type="entry name" value="Dipeptide-binding Protein, Domain 1"/>
    <property type="match status" value="1"/>
</dbReference>
<comment type="caution">
    <text evidence="6">The sequence shown here is derived from an EMBL/GenBank/DDBJ whole genome shotgun (WGS) entry which is preliminary data.</text>
</comment>
<keyword evidence="3 4" id="KW-0732">Signal</keyword>
<dbReference type="PROSITE" id="PS51257">
    <property type="entry name" value="PROKAR_LIPOPROTEIN"/>
    <property type="match status" value="1"/>
</dbReference>
<dbReference type="Pfam" id="PF00496">
    <property type="entry name" value="SBP_bac_5"/>
    <property type="match status" value="1"/>
</dbReference>
<feature type="domain" description="Solute-binding protein family 5" evidence="5">
    <location>
        <begin position="108"/>
        <end position="502"/>
    </location>
</feature>